<dbReference type="VEuPathDB" id="FungiDB:FUN_023071"/>
<comment type="caution">
    <text evidence="1">The sequence shown here is derived from an EMBL/GenBank/DDBJ whole genome shotgun (WGS) entry which is preliminary data.</text>
</comment>
<reference evidence="1 2" key="1">
    <citation type="submission" date="2015-10" db="EMBL/GenBank/DDBJ databases">
        <title>Genome analyses suggest a sexual origin of heterokaryosis in a supposedly ancient asexual fungus.</title>
        <authorList>
            <person name="Ropars J."/>
            <person name="Sedzielewska K."/>
            <person name="Noel J."/>
            <person name="Charron P."/>
            <person name="Farinelli L."/>
            <person name="Marton T."/>
            <person name="Kruger M."/>
            <person name="Pelin A."/>
            <person name="Brachmann A."/>
            <person name="Corradi N."/>
        </authorList>
    </citation>
    <scope>NUCLEOTIDE SEQUENCE [LARGE SCALE GENOMIC DNA]</scope>
    <source>
        <strain evidence="1 2">A4</strain>
    </source>
</reference>
<evidence type="ECO:0000313" key="1">
    <source>
        <dbReference type="EMBL" id="PKY41780.1"/>
    </source>
</evidence>
<name>A0A2I1G589_9GLOM</name>
<dbReference type="EMBL" id="LLXI01000166">
    <property type="protein sequence ID" value="PKY41780.1"/>
    <property type="molecule type" value="Genomic_DNA"/>
</dbReference>
<sequence length="671" mass="76071">MAKYQVLTGDNFAGLPGSSVNTLINVLDRIMKSYRISRQPQEFSSISTDILTINCNENVAVPISQLTYMDDSTLIASSLTGLNQLLSVAFTFHLSSEIPDHLPSLSFSLQAFRLSTSFQFLGVWFNLQGSPNFILSQLKDIYSSFVVSVRFKKLSPVQLAYLHSSVILPKVQFRSQVLYLSESQIMRIANGYYSLQRKALSVTRTFPSIVLTSRFFSNDVNPYDFLCLVANTGKTPVWFRIIISIPNLSSFLPQFQQMQVVRISPSLSALVGKFINEIDTSSYIRLQNKYYWIAGIDSPNFLIFGRVFYTVDDDSGTRVLYFSHWIPAAHDRMYITPCPDCSLHCLNDDKGLLALKTVGGKLLHRSYLSILPSYRCLQLFQMTVQFLLGFSELYILEKFGVPEKFEVLTGTPIMQSTDSSTPPPDPYSKPDPAFTLRSGTIFHISGFVHTPDPFTSFLVCAWVQALDEFILDSGIFSCLMISPYIEVAELTFINYVLNSLSLSFSVKFISSFKFDCLFMRWCDASPVRRTRLKYNTLWSCISELLHSRQISCEFVSFQKDSIPFHSKRALDLIKGHSWINSLQLVPLMDDIFPLSLCTMGLFTGYNELLSHDPVKLCQRFPGLYADDSLCPICGTFMEILEHLFICSPSYLDTDNNNPVLLKQKDITTELL</sequence>
<protein>
    <submittedName>
        <fullName evidence="1">Uncharacterized protein</fullName>
    </submittedName>
</protein>
<dbReference type="Proteomes" id="UP000234323">
    <property type="component" value="Unassembled WGS sequence"/>
</dbReference>
<proteinExistence type="predicted"/>
<organism evidence="1 2">
    <name type="scientific">Rhizophagus irregularis</name>
    <dbReference type="NCBI Taxonomy" id="588596"/>
    <lineage>
        <taxon>Eukaryota</taxon>
        <taxon>Fungi</taxon>
        <taxon>Fungi incertae sedis</taxon>
        <taxon>Mucoromycota</taxon>
        <taxon>Glomeromycotina</taxon>
        <taxon>Glomeromycetes</taxon>
        <taxon>Glomerales</taxon>
        <taxon>Glomeraceae</taxon>
        <taxon>Rhizophagus</taxon>
    </lineage>
</organism>
<evidence type="ECO:0000313" key="2">
    <source>
        <dbReference type="Proteomes" id="UP000234323"/>
    </source>
</evidence>
<dbReference type="VEuPathDB" id="FungiDB:RhiirA1_476402"/>
<accession>A0A2I1G589</accession>
<keyword evidence="2" id="KW-1185">Reference proteome</keyword>
<dbReference type="AlphaFoldDB" id="A0A2I1G589"/>
<gene>
    <name evidence="1" type="ORF">RhiirA4_455439</name>
</gene>
<dbReference type="VEuPathDB" id="FungiDB:FUN_002206"/>